<evidence type="ECO:0000313" key="2">
    <source>
        <dbReference type="EMBL" id="AHJ88513.1"/>
    </source>
</evidence>
<protein>
    <submittedName>
        <fullName evidence="2">Uncharacterized protein</fullName>
    </submittedName>
</protein>
<dbReference type="Proteomes" id="UP000203096">
    <property type="component" value="Segment"/>
</dbReference>
<gene>
    <name evidence="2" type="ORF">Jolie1_013</name>
</gene>
<keyword evidence="1" id="KW-0472">Membrane</keyword>
<feature type="transmembrane region" description="Helical" evidence="1">
    <location>
        <begin position="20"/>
        <end position="44"/>
    </location>
</feature>
<dbReference type="EMBL" id="KJ433976">
    <property type="protein sequence ID" value="AHJ88513.1"/>
    <property type="molecule type" value="Genomic_DNA"/>
</dbReference>
<reference evidence="2 3" key="1">
    <citation type="journal article" date="2014" name="Genome Announc.">
        <title>Complete genome sequences of nine mycobacteriophages.</title>
        <authorList>
            <person name="Franceschelli J.J."/>
            <person name="Suarez C.A."/>
            <person name="Teran L."/>
            <person name="Raya R.R."/>
            <person name="Morbidoni H.R."/>
        </authorList>
    </citation>
    <scope>NUCLEOTIDE SEQUENCE [LARGE SCALE GENOMIC DNA]</scope>
</reference>
<evidence type="ECO:0000313" key="3">
    <source>
        <dbReference type="Proteomes" id="UP000203096"/>
    </source>
</evidence>
<sequence length="159" mass="17637">MNQAERLRLADRLAAEHTRLLDFVRIATVLLGLLPLMYGGLTWVYGERLWAGNIVYGTALGVPWAPQSWGTVFVILGVGTIVSARMDRRRCVFILTLLTALMLSMFMVTFLVEVVGNDNVSALPPALVYGVVSLLFLARSRLAWVGRKGRRHHWKGSAG</sequence>
<dbReference type="GeneID" id="18505877"/>
<feature type="transmembrane region" description="Helical" evidence="1">
    <location>
        <begin position="126"/>
        <end position="145"/>
    </location>
</feature>
<organism evidence="2 3">
    <name type="scientific">Mycobacterium phage Julie1</name>
    <dbReference type="NCBI Taxonomy" id="1463812"/>
    <lineage>
        <taxon>Viruses</taxon>
        <taxon>Duplodnaviria</taxon>
        <taxon>Heunggongvirae</taxon>
        <taxon>Uroviricota</taxon>
        <taxon>Caudoviricetes</taxon>
        <taxon>Bclasvirinae</taxon>
        <taxon>Julieunavirus</taxon>
        <taxon>Julieunavirus julie1</taxon>
    </lineage>
</organism>
<feature type="transmembrane region" description="Helical" evidence="1">
    <location>
        <begin position="91"/>
        <end position="114"/>
    </location>
</feature>
<keyword evidence="3" id="KW-1185">Reference proteome</keyword>
<dbReference type="RefSeq" id="YP_009009213.1">
    <property type="nucleotide sequence ID" value="NC_023600.1"/>
</dbReference>
<accession>W8EJW3</accession>
<keyword evidence="1" id="KW-0812">Transmembrane</keyword>
<keyword evidence="1" id="KW-1133">Transmembrane helix</keyword>
<evidence type="ECO:0000256" key="1">
    <source>
        <dbReference type="SAM" id="Phobius"/>
    </source>
</evidence>
<dbReference type="KEGG" id="vg:18505877"/>
<proteinExistence type="predicted"/>
<feature type="transmembrane region" description="Helical" evidence="1">
    <location>
        <begin position="64"/>
        <end position="84"/>
    </location>
</feature>
<name>W8EJW3_9CAUD</name>